<evidence type="ECO:0000259" key="20">
    <source>
        <dbReference type="Pfam" id="PF02434"/>
    </source>
</evidence>
<dbReference type="OrthoDB" id="414175at2759"/>
<evidence type="ECO:0000256" key="16">
    <source>
        <dbReference type="ARBA" id="ARBA00023180"/>
    </source>
</evidence>
<keyword evidence="16" id="KW-0325">Glycoprotein</keyword>
<evidence type="ECO:0000256" key="7">
    <source>
        <dbReference type="ARBA" id="ARBA00022676"/>
    </source>
</evidence>
<evidence type="ECO:0000256" key="15">
    <source>
        <dbReference type="ARBA" id="ARBA00023157"/>
    </source>
</evidence>
<dbReference type="InterPro" id="IPR003378">
    <property type="entry name" value="Fringe-like_glycosylTrfase"/>
</dbReference>
<feature type="domain" description="Fringe-like glycosyltransferase" evidence="20">
    <location>
        <begin position="101"/>
        <end position="254"/>
    </location>
</feature>
<dbReference type="FunFam" id="3.90.550.50:FF:000017">
    <property type="entry name" value="Glycoprotein-N-acetylgalactosamine 3-beta-galactosyltransferase 1"/>
    <property type="match status" value="1"/>
</dbReference>
<reference evidence="21" key="1">
    <citation type="submission" date="2018-11" db="EMBL/GenBank/DDBJ databases">
        <authorList>
            <person name="Alioto T."/>
            <person name="Alioto T."/>
        </authorList>
    </citation>
    <scope>NUCLEOTIDE SEQUENCE</scope>
</reference>
<dbReference type="InterPro" id="IPR026050">
    <property type="entry name" value="C1GALT1/C1GALT1_chp1"/>
</dbReference>
<dbReference type="GO" id="GO:0000166">
    <property type="term" value="F:nucleotide binding"/>
    <property type="evidence" value="ECO:0007669"/>
    <property type="project" value="UniProtKB-KW"/>
</dbReference>
<keyword evidence="8 21" id="KW-0808">Transferase</keyword>
<evidence type="ECO:0000256" key="3">
    <source>
        <dbReference type="ARBA" id="ARBA00004922"/>
    </source>
</evidence>
<dbReference type="PANTHER" id="PTHR23033">
    <property type="entry name" value="BETA1,3-GALACTOSYLTRANSFERASE"/>
    <property type="match status" value="1"/>
</dbReference>
<keyword evidence="13" id="KW-1133">Transmembrane helix</keyword>
<dbReference type="Gene3D" id="3.90.550.50">
    <property type="match status" value="1"/>
</dbReference>
<evidence type="ECO:0000256" key="18">
    <source>
        <dbReference type="ARBA" id="ARBA00040898"/>
    </source>
</evidence>
<keyword evidence="7 21" id="KW-0328">Glycosyltransferase</keyword>
<keyword evidence="12" id="KW-0735">Signal-anchor</keyword>
<keyword evidence="14" id="KW-0472">Membrane</keyword>
<comment type="caution">
    <text evidence="21">The sequence shown here is derived from an EMBL/GenBank/DDBJ whole genome shotgun (WGS) entry which is preliminary data.</text>
</comment>
<dbReference type="EC" id="2.4.1.122" evidence="6"/>
<keyword evidence="22" id="KW-1185">Reference proteome</keyword>
<evidence type="ECO:0000256" key="14">
    <source>
        <dbReference type="ARBA" id="ARBA00023136"/>
    </source>
</evidence>
<dbReference type="Pfam" id="PF02434">
    <property type="entry name" value="Fringe"/>
    <property type="match status" value="1"/>
</dbReference>
<evidence type="ECO:0000313" key="21">
    <source>
        <dbReference type="EMBL" id="VDI82788.1"/>
    </source>
</evidence>
<evidence type="ECO:0000256" key="10">
    <source>
        <dbReference type="ARBA" id="ARBA00022723"/>
    </source>
</evidence>
<evidence type="ECO:0000256" key="12">
    <source>
        <dbReference type="ARBA" id="ARBA00022968"/>
    </source>
</evidence>
<comment type="similarity">
    <text evidence="4">Belongs to the glycosyltransferase 31 family. Beta3-Gal-T subfamily.</text>
</comment>
<evidence type="ECO:0000256" key="13">
    <source>
        <dbReference type="ARBA" id="ARBA00022989"/>
    </source>
</evidence>
<keyword evidence="10" id="KW-0479">Metal-binding</keyword>
<evidence type="ECO:0000313" key="22">
    <source>
        <dbReference type="Proteomes" id="UP000596742"/>
    </source>
</evidence>
<evidence type="ECO:0000256" key="19">
    <source>
        <dbReference type="ARBA" id="ARBA00059245"/>
    </source>
</evidence>
<evidence type="ECO:0000256" key="9">
    <source>
        <dbReference type="ARBA" id="ARBA00022692"/>
    </source>
</evidence>
<gene>
    <name evidence="21" type="ORF">MGAL_10B028357</name>
</gene>
<comment type="subcellular location">
    <subcellularLocation>
        <location evidence="2">Membrane</location>
        <topology evidence="2">Single-pass type II membrane protein</topology>
    </subcellularLocation>
</comment>
<sequence length="337" mass="38835">MTAFLTTMVFLQPRYQIVKSSASNTPDSFFELGTMAKISGRLSDFVKYDDTHRTSGQNATNIPIDDSHIHHDNDITAKDLERRIRVLCWVMTSPLNLHKKALHVKNTWGKRCNTLLFMSSVSNLTFPAIGLNVSEGREHLTEKTILAFKYVYEHYRDKADWFMKADDDTYVILENLRYFLKDYNTSDPVYFGKHFTNPAKQEYMSGGAGYVLSKEALTRYVMKGNDSTVCKQHGPNEDVTMGECMEKVGVKIGNSTDALGRSRFHCFIPEYHLKGNYPKWYYSFSVNDPQKGTESVSDYAITFHYISPEQMHVMDFFIYHLRPYGIYSGEQQLNGNR</sequence>
<proteinExistence type="inferred from homology"/>
<evidence type="ECO:0000256" key="11">
    <source>
        <dbReference type="ARBA" id="ARBA00022741"/>
    </source>
</evidence>
<accession>A0A8B6HQM4</accession>
<comment type="function">
    <text evidence="19">Glycosyltransferase that generates the core 1 O-glycan Gal-beta1-3GalNAc-alpha1-Ser/Thr (T antigen), which is a precursor for many extended O-glycans in glycoproteins.</text>
</comment>
<dbReference type="GO" id="GO:0030145">
    <property type="term" value="F:manganese ion binding"/>
    <property type="evidence" value="ECO:0007669"/>
    <property type="project" value="UniProtKB-ARBA"/>
</dbReference>
<dbReference type="GO" id="GO:0016263">
    <property type="term" value="F:glycoprotein-N-acetylgalactosamine 3-beta-galactosyltransferase activity"/>
    <property type="evidence" value="ECO:0007669"/>
    <property type="project" value="UniProtKB-EC"/>
</dbReference>
<keyword evidence="9" id="KW-0812">Transmembrane</keyword>
<dbReference type="PANTHER" id="PTHR23033:SF14">
    <property type="entry name" value="GLYCOPROTEIN-N-ACETYLGALACTOSAMINE 3-BETA-GALACTOSYLTRANSFERASE 1-RELATED"/>
    <property type="match status" value="1"/>
</dbReference>
<organism evidence="21 22">
    <name type="scientific">Mytilus galloprovincialis</name>
    <name type="common">Mediterranean mussel</name>
    <dbReference type="NCBI Taxonomy" id="29158"/>
    <lineage>
        <taxon>Eukaryota</taxon>
        <taxon>Metazoa</taxon>
        <taxon>Spiralia</taxon>
        <taxon>Lophotrochozoa</taxon>
        <taxon>Mollusca</taxon>
        <taxon>Bivalvia</taxon>
        <taxon>Autobranchia</taxon>
        <taxon>Pteriomorphia</taxon>
        <taxon>Mytilida</taxon>
        <taxon>Mytiloidea</taxon>
        <taxon>Mytilidae</taxon>
        <taxon>Mytilinae</taxon>
        <taxon>Mytilus</taxon>
    </lineage>
</organism>
<keyword evidence="15" id="KW-1015">Disulfide bond</keyword>
<keyword evidence="17" id="KW-0464">Manganese</keyword>
<name>A0A8B6HQM4_MYTGA</name>
<dbReference type="Proteomes" id="UP000596742">
    <property type="component" value="Unassembled WGS sequence"/>
</dbReference>
<evidence type="ECO:0000256" key="8">
    <source>
        <dbReference type="ARBA" id="ARBA00022679"/>
    </source>
</evidence>
<dbReference type="UniPathway" id="UPA00378"/>
<comment type="subunit">
    <text evidence="5">Homodimer; disulfide-linked.</text>
</comment>
<dbReference type="AlphaFoldDB" id="A0A8B6HQM4"/>
<protein>
    <recommendedName>
        <fullName evidence="18">Glycoprotein-N-acetylgalactosamine 3-beta-galactosyltransferase 1</fullName>
        <ecNumber evidence="6">2.4.1.122</ecNumber>
    </recommendedName>
</protein>
<dbReference type="EMBL" id="UYJE01010390">
    <property type="protein sequence ID" value="VDI82788.1"/>
    <property type="molecule type" value="Genomic_DNA"/>
</dbReference>
<evidence type="ECO:0000256" key="17">
    <source>
        <dbReference type="ARBA" id="ARBA00023211"/>
    </source>
</evidence>
<evidence type="ECO:0000256" key="4">
    <source>
        <dbReference type="ARBA" id="ARBA00006462"/>
    </source>
</evidence>
<evidence type="ECO:0000256" key="2">
    <source>
        <dbReference type="ARBA" id="ARBA00004606"/>
    </source>
</evidence>
<evidence type="ECO:0000256" key="5">
    <source>
        <dbReference type="ARBA" id="ARBA00011748"/>
    </source>
</evidence>
<keyword evidence="11" id="KW-0547">Nucleotide-binding</keyword>
<dbReference type="GO" id="GO:0016020">
    <property type="term" value="C:membrane"/>
    <property type="evidence" value="ECO:0007669"/>
    <property type="project" value="UniProtKB-SubCell"/>
</dbReference>
<evidence type="ECO:0000256" key="1">
    <source>
        <dbReference type="ARBA" id="ARBA00001936"/>
    </source>
</evidence>
<comment type="cofactor">
    <cofactor evidence="1">
        <name>Mn(2+)</name>
        <dbReference type="ChEBI" id="CHEBI:29035"/>
    </cofactor>
</comment>
<comment type="pathway">
    <text evidence="3">Protein modification; protein glycosylation.</text>
</comment>
<evidence type="ECO:0000256" key="6">
    <source>
        <dbReference type="ARBA" id="ARBA00012557"/>
    </source>
</evidence>